<sequence>MKKEKQPLIHIYCDESSQNKNRYMIIGGLWVLYENLEEIEESFEQYRIQHNMYSELKWGKVSQGKLDEYKKLVDIIFKFIGEKKMAYRCIVVDSSQMDNRKYNKGDEELGFYKMYYQLLLHYIYPNYRYIIYPDDRKNSYKYRLQSLQIILNRGLRKKHKIDIDIVRNIEARKSHEVDLIQATDILTGAIGFHWNDMDKKEDASPAKKELALYIAQKAGLETLKFCHRKDYSMHFHIWYCDFKKSKKIYKTK</sequence>
<dbReference type="OrthoDB" id="9799211at2"/>
<dbReference type="PATRIC" id="fig|632348.3.peg.2676"/>
<reference key="1">
    <citation type="submission" date="2010-11" db="EMBL/GenBank/DDBJ databases">
        <title>Complete sequence of Caldicellulosiruptor kronotskyensis 2002.</title>
        <authorList>
            <consortium name="US DOE Joint Genome Institute"/>
            <person name="Lucas S."/>
            <person name="Copeland A."/>
            <person name="Lapidus A."/>
            <person name="Cheng J.-F."/>
            <person name="Bruce D."/>
            <person name="Goodwin L."/>
            <person name="Pitluck S."/>
            <person name="Davenport K."/>
            <person name="Detter J.C."/>
            <person name="Han C."/>
            <person name="Tapia R."/>
            <person name="Land M."/>
            <person name="Hauser L."/>
            <person name="Jeffries C."/>
            <person name="Kyrpides N."/>
            <person name="Ivanova N."/>
            <person name="Mikhailova N."/>
            <person name="Blumer-Schuette S.E."/>
            <person name="Kelly R.M."/>
            <person name="Woyke T."/>
        </authorList>
    </citation>
    <scope>NUCLEOTIDE SEQUENCE</scope>
    <source>
        <strain>2002</strain>
    </source>
</reference>
<organism evidence="1 2">
    <name type="scientific">Caldicellulosiruptor kronotskyensis (strain DSM 18902 / VKM B-2412 / 2002)</name>
    <dbReference type="NCBI Taxonomy" id="632348"/>
    <lineage>
        <taxon>Bacteria</taxon>
        <taxon>Bacillati</taxon>
        <taxon>Bacillota</taxon>
        <taxon>Bacillota incertae sedis</taxon>
        <taxon>Caldicellulosiruptorales</taxon>
        <taxon>Caldicellulosiruptoraceae</taxon>
        <taxon>Caldicellulosiruptor</taxon>
    </lineage>
</organism>
<dbReference type="EMBL" id="CP002330">
    <property type="protein sequence ID" value="ADQ47318.1"/>
    <property type="molecule type" value="Genomic_DNA"/>
</dbReference>
<reference evidence="1 2" key="2">
    <citation type="journal article" date="2011" name="J. Bacteriol.">
        <title>Complete genome sequences for the anaerobic, extremely thermophilic plant biomass-degrading bacteria Caldicellulosiruptor hydrothermalis, Caldicellulosiruptor kristjanssonii, Caldicellulosiruptor kronotskyensis, Caldicellulosiruptor owensenis, and Caldicellulosiruptor lactoaceticus.</title>
        <authorList>
            <person name="Blumer-Schuette S.E."/>
            <person name="Ozdemir I."/>
            <person name="Mistry D."/>
            <person name="Lucas S."/>
            <person name="Lapidus A."/>
            <person name="Cheng J.F."/>
            <person name="Goodwin L.A."/>
            <person name="Pitluck S."/>
            <person name="Land M.L."/>
            <person name="Hauser L.J."/>
            <person name="Woyke T."/>
            <person name="Mikhailova N."/>
            <person name="Pati A."/>
            <person name="Kyrpides N.C."/>
            <person name="Ivanova N."/>
            <person name="Detter J.C."/>
            <person name="Walston-Davenport K."/>
            <person name="Han S."/>
            <person name="Adams M.W."/>
            <person name="Kelly R.M."/>
        </authorList>
    </citation>
    <scope>NUCLEOTIDE SEQUENCE [LARGE SCALE GENOMIC DNA]</scope>
    <source>
        <strain evidence="2">DSM 18902 / VKM B-2412 / 2002</strain>
    </source>
</reference>
<evidence type="ECO:0000313" key="2">
    <source>
        <dbReference type="Proteomes" id="UP000006835"/>
    </source>
</evidence>
<evidence type="ECO:0008006" key="3">
    <source>
        <dbReference type="Google" id="ProtNLM"/>
    </source>
</evidence>
<evidence type="ECO:0000313" key="1">
    <source>
        <dbReference type="EMBL" id="ADQ47318.1"/>
    </source>
</evidence>
<name>E4SHU3_CALK2</name>
<dbReference type="HOGENOM" id="CLU_096362_0_0_9"/>
<dbReference type="KEGG" id="ckn:Calkro_2517"/>
<dbReference type="RefSeq" id="WP_013431382.1">
    <property type="nucleotide sequence ID" value="NC_014720.1"/>
</dbReference>
<dbReference type="Proteomes" id="UP000006835">
    <property type="component" value="Chromosome"/>
</dbReference>
<protein>
    <recommendedName>
        <fullName evidence="3">DUF3800 domain-containing protein</fullName>
    </recommendedName>
</protein>
<keyword evidence="2" id="KW-1185">Reference proteome</keyword>
<dbReference type="Pfam" id="PF12686">
    <property type="entry name" value="DUF3800"/>
    <property type="match status" value="1"/>
</dbReference>
<gene>
    <name evidence="1" type="ordered locus">Calkro_2517</name>
</gene>
<dbReference type="AlphaFoldDB" id="E4SHU3"/>
<accession>E4SHU3</accession>
<dbReference type="InterPro" id="IPR024524">
    <property type="entry name" value="DUF3800"/>
</dbReference>
<proteinExistence type="predicted"/>